<evidence type="ECO:0000256" key="1">
    <source>
        <dbReference type="SAM" id="Phobius"/>
    </source>
</evidence>
<gene>
    <name evidence="2" type="ORF">B0H64DRAFT_167135</name>
</gene>
<sequence>MAQKKGYARSGSGSPGWDGPFSFLKPISSWGTGTVVSRSGFFLIFSFFTVHVLSPPRRFWDRDKVCKVCRYFPAGVLARLLTQVLQVFGLFTFFSMFPLHFHTG</sequence>
<name>A0AAE0LSL1_9PEZI</name>
<reference evidence="2" key="1">
    <citation type="journal article" date="2023" name="Mol. Phylogenet. Evol.">
        <title>Genome-scale phylogeny and comparative genomics of the fungal order Sordariales.</title>
        <authorList>
            <person name="Hensen N."/>
            <person name="Bonometti L."/>
            <person name="Westerberg I."/>
            <person name="Brannstrom I.O."/>
            <person name="Guillou S."/>
            <person name="Cros-Aarteil S."/>
            <person name="Calhoun S."/>
            <person name="Haridas S."/>
            <person name="Kuo A."/>
            <person name="Mondo S."/>
            <person name="Pangilinan J."/>
            <person name="Riley R."/>
            <person name="LaButti K."/>
            <person name="Andreopoulos B."/>
            <person name="Lipzen A."/>
            <person name="Chen C."/>
            <person name="Yan M."/>
            <person name="Daum C."/>
            <person name="Ng V."/>
            <person name="Clum A."/>
            <person name="Steindorff A."/>
            <person name="Ohm R.A."/>
            <person name="Martin F."/>
            <person name="Silar P."/>
            <person name="Natvig D.O."/>
            <person name="Lalanne C."/>
            <person name="Gautier V."/>
            <person name="Ament-Velasquez S.L."/>
            <person name="Kruys A."/>
            <person name="Hutchinson M.I."/>
            <person name="Powell A.J."/>
            <person name="Barry K."/>
            <person name="Miller A.N."/>
            <person name="Grigoriev I.V."/>
            <person name="Debuchy R."/>
            <person name="Gladieux P."/>
            <person name="Hiltunen Thoren M."/>
            <person name="Johannesson H."/>
        </authorList>
    </citation>
    <scope>NUCLEOTIDE SEQUENCE</scope>
    <source>
        <strain evidence="2">CBS 168.71</strain>
    </source>
</reference>
<feature type="transmembrane region" description="Helical" evidence="1">
    <location>
        <begin position="76"/>
        <end position="97"/>
    </location>
</feature>
<evidence type="ECO:0000313" key="2">
    <source>
        <dbReference type="EMBL" id="KAK3296296.1"/>
    </source>
</evidence>
<dbReference type="GeneID" id="87835649"/>
<keyword evidence="3" id="KW-1185">Reference proteome</keyword>
<keyword evidence="1" id="KW-1133">Transmembrane helix</keyword>
<dbReference type="RefSeq" id="XP_062659810.1">
    <property type="nucleotide sequence ID" value="XM_062798701.1"/>
</dbReference>
<evidence type="ECO:0000313" key="3">
    <source>
        <dbReference type="Proteomes" id="UP001278766"/>
    </source>
</evidence>
<dbReference type="Proteomes" id="UP001278766">
    <property type="component" value="Unassembled WGS sequence"/>
</dbReference>
<keyword evidence="1" id="KW-0812">Transmembrane</keyword>
<dbReference type="EMBL" id="JAUEPN010000004">
    <property type="protein sequence ID" value="KAK3296296.1"/>
    <property type="molecule type" value="Genomic_DNA"/>
</dbReference>
<protein>
    <submittedName>
        <fullName evidence="2">Uncharacterized protein</fullName>
    </submittedName>
</protein>
<dbReference type="AlphaFoldDB" id="A0AAE0LSL1"/>
<keyword evidence="1" id="KW-0472">Membrane</keyword>
<proteinExistence type="predicted"/>
<organism evidence="2 3">
    <name type="scientific">Chaetomium fimeti</name>
    <dbReference type="NCBI Taxonomy" id="1854472"/>
    <lineage>
        <taxon>Eukaryota</taxon>
        <taxon>Fungi</taxon>
        <taxon>Dikarya</taxon>
        <taxon>Ascomycota</taxon>
        <taxon>Pezizomycotina</taxon>
        <taxon>Sordariomycetes</taxon>
        <taxon>Sordariomycetidae</taxon>
        <taxon>Sordariales</taxon>
        <taxon>Chaetomiaceae</taxon>
        <taxon>Chaetomium</taxon>
    </lineage>
</organism>
<comment type="caution">
    <text evidence="2">The sequence shown here is derived from an EMBL/GenBank/DDBJ whole genome shotgun (WGS) entry which is preliminary data.</text>
</comment>
<accession>A0AAE0LSL1</accession>
<reference evidence="2" key="2">
    <citation type="submission" date="2023-06" db="EMBL/GenBank/DDBJ databases">
        <authorList>
            <consortium name="Lawrence Berkeley National Laboratory"/>
            <person name="Haridas S."/>
            <person name="Hensen N."/>
            <person name="Bonometti L."/>
            <person name="Westerberg I."/>
            <person name="Brannstrom I.O."/>
            <person name="Guillou S."/>
            <person name="Cros-Aarteil S."/>
            <person name="Calhoun S."/>
            <person name="Kuo A."/>
            <person name="Mondo S."/>
            <person name="Pangilinan J."/>
            <person name="Riley R."/>
            <person name="Labutti K."/>
            <person name="Andreopoulos B."/>
            <person name="Lipzen A."/>
            <person name="Chen C."/>
            <person name="Yanf M."/>
            <person name="Daum C."/>
            <person name="Ng V."/>
            <person name="Clum A."/>
            <person name="Steindorff A."/>
            <person name="Ohm R."/>
            <person name="Martin F."/>
            <person name="Silar P."/>
            <person name="Natvig D."/>
            <person name="Lalanne C."/>
            <person name="Gautier V."/>
            <person name="Ament-Velasquez S.L."/>
            <person name="Kruys A."/>
            <person name="Hutchinson M.I."/>
            <person name="Powell A.J."/>
            <person name="Barry K."/>
            <person name="Miller A.N."/>
            <person name="Grigoriev I.V."/>
            <person name="Debuchy R."/>
            <person name="Gladieux P."/>
            <person name="Thoren M.H."/>
            <person name="Johannesson H."/>
        </authorList>
    </citation>
    <scope>NUCLEOTIDE SEQUENCE</scope>
    <source>
        <strain evidence="2">CBS 168.71</strain>
    </source>
</reference>
<feature type="transmembrane region" description="Helical" evidence="1">
    <location>
        <begin position="35"/>
        <end position="55"/>
    </location>
</feature>